<proteinExistence type="predicted"/>
<organism evidence="2 3">
    <name type="scientific">Jejuia pallidilutea</name>
    <dbReference type="NCBI Taxonomy" id="504487"/>
    <lineage>
        <taxon>Bacteria</taxon>
        <taxon>Pseudomonadati</taxon>
        <taxon>Bacteroidota</taxon>
        <taxon>Flavobacteriia</taxon>
        <taxon>Flavobacteriales</taxon>
        <taxon>Flavobacteriaceae</taxon>
        <taxon>Jejuia</taxon>
    </lineage>
</organism>
<dbReference type="Proteomes" id="UP000029641">
    <property type="component" value="Unassembled WGS sequence"/>
</dbReference>
<name>A0A090WMS6_9FLAO</name>
<feature type="compositionally biased region" description="Acidic residues" evidence="1">
    <location>
        <begin position="1"/>
        <end position="13"/>
    </location>
</feature>
<comment type="caution">
    <text evidence="2">The sequence shown here is derived from an EMBL/GenBank/DDBJ whole genome shotgun (WGS) entry which is preliminary data.</text>
</comment>
<reference evidence="2 3" key="1">
    <citation type="journal article" date="2014" name="Genome Announc.">
        <title>Draft Genome Sequence of Marine Flavobacterium Jejuia pallidilutea Strain 11shimoA1 and Pigmentation Mutants.</title>
        <authorList>
            <person name="Takatani N."/>
            <person name="Nakanishi M."/>
            <person name="Meirelles P."/>
            <person name="Mino S."/>
            <person name="Suda W."/>
            <person name="Oshima K."/>
            <person name="Hattori M."/>
            <person name="Ohkuma M."/>
            <person name="Hosokawa M."/>
            <person name="Miyashita K."/>
            <person name="Thompson F.L."/>
            <person name="Niwa A."/>
            <person name="Sawabe T."/>
            <person name="Sawabe T."/>
        </authorList>
    </citation>
    <scope>NUCLEOTIDE SEQUENCE [LARGE SCALE GENOMIC DNA]</scope>
    <source>
        <strain evidence="2 3">JCM 19301</strain>
    </source>
</reference>
<dbReference type="RefSeq" id="WP_369385108.1">
    <property type="nucleotide sequence ID" value="NZ_BBNR01000024.1"/>
</dbReference>
<evidence type="ECO:0000313" key="2">
    <source>
        <dbReference type="EMBL" id="GAL68757.1"/>
    </source>
</evidence>
<accession>A0A090WMS6</accession>
<protein>
    <submittedName>
        <fullName evidence="2">Uncharacterized protein</fullName>
    </submittedName>
</protein>
<sequence length="82" mass="9602">MEESKFSFSEDEQSENKKDENVAKSKEEVKKDAQGLFASISKFLNELLDFRDDTDRNATIEAIKKTYRLRALLLGYWCVLYL</sequence>
<dbReference type="EMBL" id="BBNR01000024">
    <property type="protein sequence ID" value="GAL68757.1"/>
    <property type="molecule type" value="Genomic_DNA"/>
</dbReference>
<gene>
    <name evidence="2" type="ORF">JCM19301_1127</name>
</gene>
<dbReference type="AlphaFoldDB" id="A0A090WMS6"/>
<feature type="compositionally biased region" description="Basic and acidic residues" evidence="1">
    <location>
        <begin position="14"/>
        <end position="26"/>
    </location>
</feature>
<feature type="region of interest" description="Disordered" evidence="1">
    <location>
        <begin position="1"/>
        <end position="26"/>
    </location>
</feature>
<evidence type="ECO:0000313" key="3">
    <source>
        <dbReference type="Proteomes" id="UP000029641"/>
    </source>
</evidence>
<evidence type="ECO:0000256" key="1">
    <source>
        <dbReference type="SAM" id="MobiDB-lite"/>
    </source>
</evidence>